<dbReference type="EMBL" id="LR743504">
    <property type="protein sequence ID" value="CAA2099660.1"/>
    <property type="molecule type" value="Genomic_DNA"/>
</dbReference>
<organism evidence="1">
    <name type="scientific">Methylobacterium bullatum</name>
    <dbReference type="NCBI Taxonomy" id="570505"/>
    <lineage>
        <taxon>Bacteria</taxon>
        <taxon>Pseudomonadati</taxon>
        <taxon>Pseudomonadota</taxon>
        <taxon>Alphaproteobacteria</taxon>
        <taxon>Hyphomicrobiales</taxon>
        <taxon>Methylobacteriaceae</taxon>
        <taxon>Methylobacterium</taxon>
    </lineage>
</organism>
<name>A0A679J019_9HYPH</name>
<dbReference type="AlphaFoldDB" id="A0A679J019"/>
<protein>
    <submittedName>
        <fullName evidence="1">Uncharacterized protein</fullName>
    </submittedName>
</protein>
<sequence>MRMKKAGVSAGLFCSSKRVDDDQRWTMTFAPTLARV</sequence>
<evidence type="ECO:0000313" key="1">
    <source>
        <dbReference type="EMBL" id="CAA2099660.1"/>
    </source>
</evidence>
<reference evidence="1" key="1">
    <citation type="submission" date="2019-12" db="EMBL/GenBank/DDBJ databases">
        <authorList>
            <person name="Cremers G."/>
        </authorList>
    </citation>
    <scope>NUCLEOTIDE SEQUENCE</scope>
    <source>
        <strain evidence="1">Mbul1</strain>
    </source>
</reference>
<gene>
    <name evidence="1" type="ORF">MBUL_00265</name>
</gene>
<accession>A0A679J019</accession>
<proteinExistence type="predicted"/>